<feature type="region of interest" description="Disordered" evidence="1">
    <location>
        <begin position="47"/>
        <end position="78"/>
    </location>
</feature>
<feature type="compositionally biased region" description="Basic and acidic residues" evidence="1">
    <location>
        <begin position="347"/>
        <end position="364"/>
    </location>
</feature>
<evidence type="ECO:0008006" key="4">
    <source>
        <dbReference type="Google" id="ProtNLM"/>
    </source>
</evidence>
<dbReference type="AlphaFoldDB" id="A0A2N5V1G6"/>
<dbReference type="PANTHER" id="PTHR33096">
    <property type="entry name" value="CXC2 DOMAIN-CONTAINING PROTEIN"/>
    <property type="match status" value="1"/>
</dbReference>
<name>A0A2N5V1G6_9BASI</name>
<gene>
    <name evidence="2" type="ORF">PCASD_09399</name>
</gene>
<feature type="compositionally biased region" description="Acidic residues" evidence="1">
    <location>
        <begin position="365"/>
        <end position="376"/>
    </location>
</feature>
<evidence type="ECO:0000313" key="3">
    <source>
        <dbReference type="Proteomes" id="UP000235392"/>
    </source>
</evidence>
<dbReference type="EMBL" id="PGCI01000064">
    <property type="protein sequence ID" value="PLW43787.1"/>
    <property type="molecule type" value="Genomic_DNA"/>
</dbReference>
<dbReference type="Proteomes" id="UP000235392">
    <property type="component" value="Unassembled WGS sequence"/>
</dbReference>
<reference evidence="2 3" key="1">
    <citation type="submission" date="2017-11" db="EMBL/GenBank/DDBJ databases">
        <title>De novo assembly and phasing of dikaryotic genomes from two isolates of Puccinia coronata f. sp. avenae, the causal agent of oat crown rust.</title>
        <authorList>
            <person name="Miller M.E."/>
            <person name="Zhang Y."/>
            <person name="Omidvar V."/>
            <person name="Sperschneider J."/>
            <person name="Schwessinger B."/>
            <person name="Raley C."/>
            <person name="Palmer J.M."/>
            <person name="Garnica D."/>
            <person name="Upadhyaya N."/>
            <person name="Rathjen J."/>
            <person name="Taylor J.M."/>
            <person name="Park R.F."/>
            <person name="Dodds P.N."/>
            <person name="Hirsch C.D."/>
            <person name="Kianian S.F."/>
            <person name="Figueroa M."/>
        </authorList>
    </citation>
    <scope>NUCLEOTIDE SEQUENCE [LARGE SCALE GENOMIC DNA]</scope>
    <source>
        <strain evidence="2">12SD80</strain>
    </source>
</reference>
<dbReference type="PANTHER" id="PTHR33096:SF1">
    <property type="entry name" value="CXC1-LIKE CYSTEINE CLUSTER ASSOCIATED WITH KDZ TRANSPOSASES DOMAIN-CONTAINING PROTEIN"/>
    <property type="match status" value="1"/>
</dbReference>
<evidence type="ECO:0000313" key="2">
    <source>
        <dbReference type="EMBL" id="PLW43787.1"/>
    </source>
</evidence>
<sequence>MPDIFRRRRALHTPNERPIQERLMVLEQLQQLSQGMDPRMLIEPTIATAGTRREQHDEETQQSLQDKNYGNQLDNTVDNKDGNIQLNIIEEAQAYHTKMNQKERQNRTRTQWEDILPALHGAYLLLKTHTKNWTLPNSFSDHTSLFCDCNDSSFRTVDLIDLNDYLTRFAPNCLTLPENQPLTYHTFSNLLLDHAFWQDVYLYHSRAPWALSADVHKGIQAVLVMDRTAEEFVMIRQELNNVMSWAVNHHQKICERIDNIELRRDAAVNDIDGTDEWLPDIKLGDIDNTTKMQLVLPILVEYKARHEALMINWALDVVELWDQIHEGDNREHSWFNLMDCIADQHVRRDKPAGRDEEPVRREGDDNVGADDAGEELDPADVLSMLDLEAGVVDIAG</sequence>
<organism evidence="2 3">
    <name type="scientific">Puccinia coronata f. sp. avenae</name>
    <dbReference type="NCBI Taxonomy" id="200324"/>
    <lineage>
        <taxon>Eukaryota</taxon>
        <taxon>Fungi</taxon>
        <taxon>Dikarya</taxon>
        <taxon>Basidiomycota</taxon>
        <taxon>Pucciniomycotina</taxon>
        <taxon>Pucciniomycetes</taxon>
        <taxon>Pucciniales</taxon>
        <taxon>Pucciniaceae</taxon>
        <taxon>Puccinia</taxon>
    </lineage>
</organism>
<feature type="compositionally biased region" description="Polar residues" evidence="1">
    <location>
        <begin position="61"/>
        <end position="78"/>
    </location>
</feature>
<accession>A0A2N5V1G6</accession>
<protein>
    <recommendedName>
        <fullName evidence="4">CxC1-like cysteine cluster associated with KDZ transposases domain-containing protein</fullName>
    </recommendedName>
</protein>
<feature type="region of interest" description="Disordered" evidence="1">
    <location>
        <begin position="347"/>
        <end position="376"/>
    </location>
</feature>
<comment type="caution">
    <text evidence="2">The sequence shown here is derived from an EMBL/GenBank/DDBJ whole genome shotgun (WGS) entry which is preliminary data.</text>
</comment>
<evidence type="ECO:0000256" key="1">
    <source>
        <dbReference type="SAM" id="MobiDB-lite"/>
    </source>
</evidence>
<proteinExistence type="predicted"/>